<sequence>MQILQWLFKREQEQERKKSTFNEKYDKVKEINVLKPDGSYKRTRRFLCSKHGYKNLKIFSFIHRKDIPKAWFFRTLNLRRIGLNRRHFVYSMKTKKDETSREEAIVNKTDSTTGHAGNKVLPITHETPLSSSSAERNDEGDINTTKKKPISRMKELLRWAASAKTDKGGKFYGRKVLIMLRRRGNMKAVEDDDEGLSDSPKLSFRWDVESCSTTCSAYSAFSMDSSTRNGEKKVATSIISQPSSESGYTPSRKGSWITTDSEFVVLEL</sequence>
<dbReference type="AlphaFoldDB" id="A0AAV1AQ09"/>
<proteinExistence type="predicted"/>
<evidence type="ECO:0000313" key="2">
    <source>
        <dbReference type="EMBL" id="CAI8612599.1"/>
    </source>
</evidence>
<accession>A0AAV1AQ09</accession>
<dbReference type="Proteomes" id="UP001157006">
    <property type="component" value="Chromosome 5"/>
</dbReference>
<organism evidence="2 3">
    <name type="scientific">Vicia faba</name>
    <name type="common">Broad bean</name>
    <name type="synonym">Faba vulgaris</name>
    <dbReference type="NCBI Taxonomy" id="3906"/>
    <lineage>
        <taxon>Eukaryota</taxon>
        <taxon>Viridiplantae</taxon>
        <taxon>Streptophyta</taxon>
        <taxon>Embryophyta</taxon>
        <taxon>Tracheophyta</taxon>
        <taxon>Spermatophyta</taxon>
        <taxon>Magnoliopsida</taxon>
        <taxon>eudicotyledons</taxon>
        <taxon>Gunneridae</taxon>
        <taxon>Pentapetalae</taxon>
        <taxon>rosids</taxon>
        <taxon>fabids</taxon>
        <taxon>Fabales</taxon>
        <taxon>Fabaceae</taxon>
        <taxon>Papilionoideae</taxon>
        <taxon>50 kb inversion clade</taxon>
        <taxon>NPAAA clade</taxon>
        <taxon>Hologalegina</taxon>
        <taxon>IRL clade</taxon>
        <taxon>Fabeae</taxon>
        <taxon>Vicia</taxon>
    </lineage>
</organism>
<reference evidence="2 3" key="1">
    <citation type="submission" date="2023-01" db="EMBL/GenBank/DDBJ databases">
        <authorList>
            <person name="Kreplak J."/>
        </authorList>
    </citation>
    <scope>NUCLEOTIDE SEQUENCE [LARGE SCALE GENOMIC DNA]</scope>
</reference>
<keyword evidence="3" id="KW-1185">Reference proteome</keyword>
<evidence type="ECO:0000256" key="1">
    <source>
        <dbReference type="SAM" id="MobiDB-lite"/>
    </source>
</evidence>
<dbReference type="EMBL" id="OX451740">
    <property type="protein sequence ID" value="CAI8612599.1"/>
    <property type="molecule type" value="Genomic_DNA"/>
</dbReference>
<name>A0AAV1AQ09_VICFA</name>
<gene>
    <name evidence="2" type="ORF">VFH_V042040</name>
</gene>
<feature type="region of interest" description="Disordered" evidence="1">
    <location>
        <begin position="108"/>
        <end position="145"/>
    </location>
</feature>
<evidence type="ECO:0000313" key="3">
    <source>
        <dbReference type="Proteomes" id="UP001157006"/>
    </source>
</evidence>
<dbReference type="PANTHER" id="PTHR36038">
    <property type="entry name" value="OS06G0102750 PROTEIN"/>
    <property type="match status" value="1"/>
</dbReference>
<dbReference type="PANTHER" id="PTHR36038:SF3">
    <property type="entry name" value="OVATE FAMILY PROTEIN"/>
    <property type="match status" value="1"/>
</dbReference>
<protein>
    <submittedName>
        <fullName evidence="2">Uncharacterized protein</fullName>
    </submittedName>
</protein>